<evidence type="ECO:0000313" key="4">
    <source>
        <dbReference type="EMBL" id="TWH76973.1"/>
    </source>
</evidence>
<dbReference type="Pfam" id="PF00015">
    <property type="entry name" value="MCPsignal"/>
    <property type="match status" value="1"/>
</dbReference>
<dbReference type="AlphaFoldDB" id="A0A562J1H0"/>
<dbReference type="EMBL" id="VLKH01000014">
    <property type="protein sequence ID" value="TWH76973.1"/>
    <property type="molecule type" value="Genomic_DNA"/>
</dbReference>
<dbReference type="PANTHER" id="PTHR32089">
    <property type="entry name" value="METHYL-ACCEPTING CHEMOTAXIS PROTEIN MCPB"/>
    <property type="match status" value="1"/>
</dbReference>
<name>A0A562J1H0_9FIRM</name>
<feature type="domain" description="Methyl-accepting transducer" evidence="3">
    <location>
        <begin position="155"/>
        <end position="273"/>
    </location>
</feature>
<comment type="caution">
    <text evidence="4">The sequence shown here is derived from an EMBL/GenBank/DDBJ whole genome shotgun (WGS) entry which is preliminary data.</text>
</comment>
<organism evidence="4 5">
    <name type="scientific">Sedimentibacter saalensis</name>
    <dbReference type="NCBI Taxonomy" id="130788"/>
    <lineage>
        <taxon>Bacteria</taxon>
        <taxon>Bacillati</taxon>
        <taxon>Bacillota</taxon>
        <taxon>Tissierellia</taxon>
        <taxon>Sedimentibacter</taxon>
    </lineage>
</organism>
<dbReference type="PROSITE" id="PS50111">
    <property type="entry name" value="CHEMOTAXIS_TRANSDUC_2"/>
    <property type="match status" value="1"/>
</dbReference>
<evidence type="ECO:0000256" key="2">
    <source>
        <dbReference type="PROSITE-ProRule" id="PRU00284"/>
    </source>
</evidence>
<dbReference type="RefSeq" id="WP_145086575.1">
    <property type="nucleotide sequence ID" value="NZ_DAMBUX010000017.1"/>
</dbReference>
<gene>
    <name evidence="4" type="ORF">LY60_03449</name>
</gene>
<dbReference type="Proteomes" id="UP000315343">
    <property type="component" value="Unassembled WGS sequence"/>
</dbReference>
<keyword evidence="5" id="KW-1185">Reference proteome</keyword>
<proteinExistence type="predicted"/>
<sequence>MKKEYLEVLGNLIGIFQNLVTADFNIAVSDTEKIVAASPGKTINLNLHNGEILKQGSVAMEAINSGNPVIRQVPREVYGVPYMGRAIPLLDGNEVFGCIIVAESLDAKEKLIDMAQNLSTTIEQITAAMEENAAGLEKVAGLSHQMEQVSEVNLQSVMETDKIVDTVYNIARQSKLLGFNASIEAAHAGHAGRGFTVVASEISQLAENSTNSTKKITDILEKLKTENGKVNKTSQELSLILNQIAAATEEVSAATQALTHMSSELVDMAENLI</sequence>
<dbReference type="SMART" id="SM00283">
    <property type="entry name" value="MA"/>
    <property type="match status" value="1"/>
</dbReference>
<dbReference type="GO" id="GO:0016020">
    <property type="term" value="C:membrane"/>
    <property type="evidence" value="ECO:0007669"/>
    <property type="project" value="InterPro"/>
</dbReference>
<accession>A0A562J1H0</accession>
<reference evidence="4 5" key="1">
    <citation type="submission" date="2019-07" db="EMBL/GenBank/DDBJ databases">
        <title>Genomic Encyclopedia of Type Strains, Phase I: the one thousand microbial genomes (KMG-I) project.</title>
        <authorList>
            <person name="Kyrpides N."/>
        </authorList>
    </citation>
    <scope>NUCLEOTIDE SEQUENCE [LARGE SCALE GENOMIC DNA]</scope>
    <source>
        <strain evidence="4 5">DSM 13558</strain>
    </source>
</reference>
<dbReference type="Gene3D" id="1.10.287.950">
    <property type="entry name" value="Methyl-accepting chemotaxis protein"/>
    <property type="match status" value="1"/>
</dbReference>
<dbReference type="OrthoDB" id="1660488at2"/>
<dbReference type="PANTHER" id="PTHR32089:SF112">
    <property type="entry name" value="LYSOZYME-LIKE PROTEIN-RELATED"/>
    <property type="match status" value="1"/>
</dbReference>
<evidence type="ECO:0000259" key="3">
    <source>
        <dbReference type="PROSITE" id="PS50111"/>
    </source>
</evidence>
<evidence type="ECO:0000313" key="5">
    <source>
        <dbReference type="Proteomes" id="UP000315343"/>
    </source>
</evidence>
<dbReference type="SUPFAM" id="SSF58104">
    <property type="entry name" value="Methyl-accepting chemotaxis protein (MCP) signaling domain"/>
    <property type="match status" value="1"/>
</dbReference>
<evidence type="ECO:0000256" key="1">
    <source>
        <dbReference type="ARBA" id="ARBA00023224"/>
    </source>
</evidence>
<dbReference type="InterPro" id="IPR004089">
    <property type="entry name" value="MCPsignal_dom"/>
</dbReference>
<protein>
    <submittedName>
        <fullName evidence="4">Methyl-accepting chemotaxis protein (MCP) signaling protein</fullName>
    </submittedName>
</protein>
<dbReference type="GO" id="GO:0007165">
    <property type="term" value="P:signal transduction"/>
    <property type="evidence" value="ECO:0007669"/>
    <property type="project" value="UniProtKB-KW"/>
</dbReference>
<keyword evidence="1 2" id="KW-0807">Transducer</keyword>